<dbReference type="GO" id="GO:0016054">
    <property type="term" value="P:organic acid catabolic process"/>
    <property type="evidence" value="ECO:0007669"/>
    <property type="project" value="UniProtKB-ARBA"/>
</dbReference>
<dbReference type="Gene3D" id="3.40.50.720">
    <property type="entry name" value="NAD(P)-binding Rossmann-like Domain"/>
    <property type="match status" value="1"/>
</dbReference>
<evidence type="ECO:0000256" key="3">
    <source>
        <dbReference type="PIRSR" id="PIRSR000103-1"/>
    </source>
</evidence>
<name>A0A3S2VME0_9PROT</name>
<dbReference type="InterPro" id="IPR036291">
    <property type="entry name" value="NAD(P)-bd_dom_sf"/>
</dbReference>
<dbReference type="InterPro" id="IPR015815">
    <property type="entry name" value="HIBADH-related"/>
</dbReference>
<dbReference type="EMBL" id="SADE01000002">
    <property type="protein sequence ID" value="RVU36286.1"/>
    <property type="molecule type" value="Genomic_DNA"/>
</dbReference>
<dbReference type="GO" id="GO:0051287">
    <property type="term" value="F:NAD binding"/>
    <property type="evidence" value="ECO:0007669"/>
    <property type="project" value="InterPro"/>
</dbReference>
<dbReference type="Gene3D" id="1.10.1040.10">
    <property type="entry name" value="N-(1-d-carboxylethyl)-l-norvaline Dehydrogenase, domain 2"/>
    <property type="match status" value="1"/>
</dbReference>
<feature type="domain" description="6-phosphogluconate dehydrogenase NADP-binding" evidence="4">
    <location>
        <begin position="4"/>
        <end position="164"/>
    </location>
</feature>
<evidence type="ECO:0000256" key="2">
    <source>
        <dbReference type="ARBA" id="ARBA00023027"/>
    </source>
</evidence>
<dbReference type="PROSITE" id="PS00895">
    <property type="entry name" value="3_HYDROXYISOBUT_DH"/>
    <property type="match status" value="1"/>
</dbReference>
<proteinExistence type="predicted"/>
<feature type="domain" description="3-hydroxyisobutyrate dehydrogenase-like NAD-binding" evidence="5">
    <location>
        <begin position="167"/>
        <end position="286"/>
    </location>
</feature>
<evidence type="ECO:0000313" key="7">
    <source>
        <dbReference type="Proteomes" id="UP000287447"/>
    </source>
</evidence>
<dbReference type="PIRSF" id="PIRSF000103">
    <property type="entry name" value="HIBADH"/>
    <property type="match status" value="1"/>
</dbReference>
<dbReference type="RefSeq" id="WP_127765762.1">
    <property type="nucleotide sequence ID" value="NZ_SADE01000002.1"/>
</dbReference>
<dbReference type="SUPFAM" id="SSF48179">
    <property type="entry name" value="6-phosphogluconate dehydrogenase C-terminal domain-like"/>
    <property type="match status" value="1"/>
</dbReference>
<dbReference type="InterPro" id="IPR002204">
    <property type="entry name" value="3-OH-isobutyrate_DH-rel_CS"/>
</dbReference>
<protein>
    <submittedName>
        <fullName evidence="6">NAD(P)-dependent oxidoreductase</fullName>
    </submittedName>
</protein>
<reference evidence="7" key="1">
    <citation type="submission" date="2019-01" db="EMBL/GenBank/DDBJ databases">
        <title>Gri0909 isolated from a small marine red alga.</title>
        <authorList>
            <person name="Kim J."/>
            <person name="Jeong S.E."/>
            <person name="Jeon C.O."/>
        </authorList>
    </citation>
    <scope>NUCLEOTIDE SEQUENCE [LARGE SCALE GENOMIC DNA]</scope>
    <source>
        <strain evidence="7">Gri0909</strain>
    </source>
</reference>
<keyword evidence="2" id="KW-0520">NAD</keyword>
<organism evidence="6 7">
    <name type="scientific">Hwanghaeella grinnelliae</name>
    <dbReference type="NCBI Taxonomy" id="2500179"/>
    <lineage>
        <taxon>Bacteria</taxon>
        <taxon>Pseudomonadati</taxon>
        <taxon>Pseudomonadota</taxon>
        <taxon>Alphaproteobacteria</taxon>
        <taxon>Rhodospirillales</taxon>
        <taxon>Rhodospirillaceae</taxon>
        <taxon>Hwanghaeella</taxon>
    </lineage>
</organism>
<dbReference type="InterPro" id="IPR008927">
    <property type="entry name" value="6-PGluconate_DH-like_C_sf"/>
</dbReference>
<dbReference type="Pfam" id="PF03446">
    <property type="entry name" value="NAD_binding_2"/>
    <property type="match status" value="1"/>
</dbReference>
<dbReference type="SUPFAM" id="SSF51735">
    <property type="entry name" value="NAD(P)-binding Rossmann-fold domains"/>
    <property type="match status" value="1"/>
</dbReference>
<dbReference type="PANTHER" id="PTHR22981">
    <property type="entry name" value="3-HYDROXYISOBUTYRATE DEHYDROGENASE-RELATED"/>
    <property type="match status" value="1"/>
</dbReference>
<evidence type="ECO:0000259" key="5">
    <source>
        <dbReference type="Pfam" id="PF14833"/>
    </source>
</evidence>
<feature type="active site" evidence="3">
    <location>
        <position position="173"/>
    </location>
</feature>
<evidence type="ECO:0000313" key="6">
    <source>
        <dbReference type="EMBL" id="RVU36286.1"/>
    </source>
</evidence>
<sequence>MSDRIGFVGLGRMGQPMALNMARKGFALNVFDTRPEQQQPFTEFNTCEQVGSAPEAAKGAGCCITVLPGPAEVDAVVLGAGGILDNLEPGSIMMDLSTILPEVTDKVAAACKEKGVHFVDAPIGRLASHADAGESLFMVGAEKEIFDRVKPMLEAMGTTILHCGGPGSGTRAKLINNFLAITSCWMNAEAMALTKAFGLDLATTLDVIHGTSATNGQLKMNYATKVFQGDIEPGFQIDLAHKDLTLIVESANKAKVPMPVAAAAREALSSARASGWGGKDFSGLADYCCELAGVEKARL</sequence>
<dbReference type="GO" id="GO:0050661">
    <property type="term" value="F:NADP binding"/>
    <property type="evidence" value="ECO:0007669"/>
    <property type="project" value="InterPro"/>
</dbReference>
<keyword evidence="1" id="KW-0560">Oxidoreductase</keyword>
<gene>
    <name evidence="6" type="ORF">EOI86_13810</name>
</gene>
<dbReference type="InterPro" id="IPR029154">
    <property type="entry name" value="HIBADH-like_NADP-bd"/>
</dbReference>
<dbReference type="AlphaFoldDB" id="A0A3S2VME0"/>
<evidence type="ECO:0000256" key="1">
    <source>
        <dbReference type="ARBA" id="ARBA00023002"/>
    </source>
</evidence>
<keyword evidence="7" id="KW-1185">Reference proteome</keyword>
<dbReference type="OrthoDB" id="9812907at2"/>
<dbReference type="Proteomes" id="UP000287447">
    <property type="component" value="Unassembled WGS sequence"/>
</dbReference>
<dbReference type="Pfam" id="PF14833">
    <property type="entry name" value="NAD_binding_11"/>
    <property type="match status" value="1"/>
</dbReference>
<accession>A0A3S2VME0</accession>
<dbReference type="GO" id="GO:0016616">
    <property type="term" value="F:oxidoreductase activity, acting on the CH-OH group of donors, NAD or NADP as acceptor"/>
    <property type="evidence" value="ECO:0007669"/>
    <property type="project" value="TreeGrafter"/>
</dbReference>
<dbReference type="InterPro" id="IPR006115">
    <property type="entry name" value="6PGDH_NADP-bd"/>
</dbReference>
<dbReference type="PANTHER" id="PTHR22981:SF7">
    <property type="entry name" value="3-HYDROXYISOBUTYRATE DEHYDROGENASE, MITOCHONDRIAL"/>
    <property type="match status" value="1"/>
</dbReference>
<comment type="caution">
    <text evidence="6">The sequence shown here is derived from an EMBL/GenBank/DDBJ whole genome shotgun (WGS) entry which is preliminary data.</text>
</comment>
<dbReference type="InterPro" id="IPR013328">
    <property type="entry name" value="6PGD_dom2"/>
</dbReference>
<evidence type="ECO:0000259" key="4">
    <source>
        <dbReference type="Pfam" id="PF03446"/>
    </source>
</evidence>